<evidence type="ECO:0000313" key="13">
    <source>
        <dbReference type="Proteomes" id="UP000186795"/>
    </source>
</evidence>
<evidence type="ECO:0000256" key="9">
    <source>
        <dbReference type="ARBA" id="ARBA00048173"/>
    </source>
</evidence>
<keyword evidence="2" id="KW-0808">Transferase</keyword>
<dbReference type="GO" id="GO:0003723">
    <property type="term" value="F:RNA binding"/>
    <property type="evidence" value="ECO:0007669"/>
    <property type="project" value="InterPro"/>
</dbReference>
<comment type="catalytic activity">
    <reaction evidence="9">
        <text>DNA(n) + a 2'-deoxyribonucleoside 5'-triphosphate = DNA(n+1) + diphosphate</text>
        <dbReference type="Rhea" id="RHEA:22508"/>
        <dbReference type="Rhea" id="RHEA-COMP:17339"/>
        <dbReference type="Rhea" id="RHEA-COMP:17340"/>
        <dbReference type="ChEBI" id="CHEBI:33019"/>
        <dbReference type="ChEBI" id="CHEBI:61560"/>
        <dbReference type="ChEBI" id="CHEBI:173112"/>
        <dbReference type="EC" id="2.7.7.49"/>
    </reaction>
</comment>
<accession>A0A1N7J1S3</accession>
<evidence type="ECO:0000256" key="2">
    <source>
        <dbReference type="ARBA" id="ARBA00022679"/>
    </source>
</evidence>
<dbReference type="Pfam" id="PF00078">
    <property type="entry name" value="RVT_1"/>
    <property type="match status" value="1"/>
</dbReference>
<evidence type="ECO:0000256" key="4">
    <source>
        <dbReference type="ARBA" id="ARBA00022723"/>
    </source>
</evidence>
<dbReference type="InterPro" id="IPR000477">
    <property type="entry name" value="RT_dom"/>
</dbReference>
<evidence type="ECO:0000256" key="5">
    <source>
        <dbReference type="ARBA" id="ARBA00022842"/>
    </source>
</evidence>
<organism evidence="12 13">
    <name type="scientific">Kroppenstedtia eburnea</name>
    <dbReference type="NCBI Taxonomy" id="714067"/>
    <lineage>
        <taxon>Bacteria</taxon>
        <taxon>Bacillati</taxon>
        <taxon>Bacillota</taxon>
        <taxon>Bacilli</taxon>
        <taxon>Bacillales</taxon>
        <taxon>Thermoactinomycetaceae</taxon>
        <taxon>Kroppenstedtia</taxon>
    </lineage>
</organism>
<dbReference type="GO" id="GO:0003964">
    <property type="term" value="F:RNA-directed DNA polymerase activity"/>
    <property type="evidence" value="ECO:0007669"/>
    <property type="project" value="UniProtKB-KW"/>
</dbReference>
<gene>
    <name evidence="12" type="ORF">SAMN05421790_101624</name>
</gene>
<evidence type="ECO:0000256" key="10">
    <source>
        <dbReference type="SAM" id="Coils"/>
    </source>
</evidence>
<keyword evidence="5" id="KW-0460">Magnesium</keyword>
<dbReference type="InterPro" id="IPR000123">
    <property type="entry name" value="Reverse_transcriptase_msDNA"/>
</dbReference>
<evidence type="ECO:0000256" key="1">
    <source>
        <dbReference type="ARBA" id="ARBA00012493"/>
    </source>
</evidence>
<keyword evidence="13" id="KW-1185">Reference proteome</keyword>
<dbReference type="EC" id="2.7.7.49" evidence="1"/>
<feature type="domain" description="Reverse transcriptase" evidence="11">
    <location>
        <begin position="172"/>
        <end position="404"/>
    </location>
</feature>
<keyword evidence="3" id="KW-0548">Nucleotidyltransferase</keyword>
<evidence type="ECO:0000256" key="7">
    <source>
        <dbReference type="ARBA" id="ARBA00023118"/>
    </source>
</evidence>
<keyword evidence="10" id="KW-0175">Coiled coil</keyword>
<dbReference type="AlphaFoldDB" id="A0A1N7J1S3"/>
<proteinExistence type="inferred from homology"/>
<dbReference type="EMBL" id="FTOD01000001">
    <property type="protein sequence ID" value="SIS43283.1"/>
    <property type="molecule type" value="Genomic_DNA"/>
</dbReference>
<evidence type="ECO:0000256" key="6">
    <source>
        <dbReference type="ARBA" id="ARBA00022918"/>
    </source>
</evidence>
<dbReference type="SUPFAM" id="SSF56672">
    <property type="entry name" value="DNA/RNA polymerases"/>
    <property type="match status" value="1"/>
</dbReference>
<protein>
    <recommendedName>
        <fullName evidence="1">RNA-directed DNA polymerase</fullName>
        <ecNumber evidence="1">2.7.7.49</ecNumber>
    </recommendedName>
</protein>
<evidence type="ECO:0000259" key="11">
    <source>
        <dbReference type="PROSITE" id="PS50878"/>
    </source>
</evidence>
<dbReference type="PANTHER" id="PTHR34047">
    <property type="entry name" value="NUCLEAR INTRON MATURASE 1, MITOCHONDRIAL-RELATED"/>
    <property type="match status" value="1"/>
</dbReference>
<dbReference type="PROSITE" id="PS50878">
    <property type="entry name" value="RT_POL"/>
    <property type="match status" value="1"/>
</dbReference>
<dbReference type="Proteomes" id="UP000186795">
    <property type="component" value="Unassembled WGS sequence"/>
</dbReference>
<dbReference type="RefSeq" id="WP_084189796.1">
    <property type="nucleotide sequence ID" value="NZ_CP048103.1"/>
</dbReference>
<reference evidence="13" key="1">
    <citation type="submission" date="2017-01" db="EMBL/GenBank/DDBJ databases">
        <authorList>
            <person name="Varghese N."/>
            <person name="Submissions S."/>
        </authorList>
    </citation>
    <scope>NUCLEOTIDE SEQUENCE [LARGE SCALE GENOMIC DNA]</scope>
    <source>
        <strain evidence="13">DSM 45196</strain>
    </source>
</reference>
<sequence>MQEKNDGEVQPLSREEWLERVMQEGRDEVIRREMIRMGFWSEEPLPPEELEKQAQEEKELAQLKKELESLEEKTRKLGDLEAMIRKRRQERIEESKRRRAQRKEERARRRAEAQARWKEYREQHVIHVGEGFSGDLERLDSDAEKLRESGLPLIHTPQELAEAMEIPLGRLKWLTYHRDTATISHYHHFTIPKKSGGKRILSAPKKHLRQAQEWIRAHLLDRVEVHPCAYGFVRGKSIVDNAAHHVGKAAVIKMDLKDFFPSVHYPRVKGMYQSLGYSPAVSTLLALLCTEPPRRKVEFDDRIYHVALGDRHLPQGAPTSPAITNLLCRRLDERLLGLADSHGFAYTRYADDLTFSCWPSGVKRIGALLGTARGIVRYEGFEVNEEKTRVLRSSRRQAVTGIIVNEKPNLNRGELRAFRALLHQVEQKGLEGQNIHNHPNFWEYIKGYTSYIGMVRGEAAAPYREQVKRIARKYGLDPKVVSDHP</sequence>
<dbReference type="GO" id="GO:0051607">
    <property type="term" value="P:defense response to virus"/>
    <property type="evidence" value="ECO:0007669"/>
    <property type="project" value="UniProtKB-KW"/>
</dbReference>
<evidence type="ECO:0000256" key="3">
    <source>
        <dbReference type="ARBA" id="ARBA00022695"/>
    </source>
</evidence>
<dbReference type="PANTHER" id="PTHR34047:SF7">
    <property type="entry name" value="RNA-DIRECTED DNA POLYMERASE"/>
    <property type="match status" value="1"/>
</dbReference>
<evidence type="ECO:0000313" key="12">
    <source>
        <dbReference type="EMBL" id="SIS43283.1"/>
    </source>
</evidence>
<name>A0A1N7J1S3_9BACL</name>
<dbReference type="InterPro" id="IPR043502">
    <property type="entry name" value="DNA/RNA_pol_sf"/>
</dbReference>
<feature type="coiled-coil region" evidence="10">
    <location>
        <begin position="50"/>
        <end position="105"/>
    </location>
</feature>
<dbReference type="GO" id="GO:0046872">
    <property type="term" value="F:metal ion binding"/>
    <property type="evidence" value="ECO:0007669"/>
    <property type="project" value="UniProtKB-KW"/>
</dbReference>
<evidence type="ECO:0000256" key="8">
    <source>
        <dbReference type="ARBA" id="ARBA00034120"/>
    </source>
</evidence>
<keyword evidence="4" id="KW-0479">Metal-binding</keyword>
<keyword evidence="6 12" id="KW-0695">RNA-directed DNA polymerase</keyword>
<dbReference type="InterPro" id="IPR051083">
    <property type="entry name" value="GrpII_Intron_Splice-Mob/Def"/>
</dbReference>
<dbReference type="OrthoDB" id="9788687at2"/>
<dbReference type="PRINTS" id="PR00866">
    <property type="entry name" value="RNADNAPOLMS"/>
</dbReference>
<comment type="similarity">
    <text evidence="8">Belongs to the bacterial reverse transcriptase family.</text>
</comment>
<dbReference type="CDD" id="cd03487">
    <property type="entry name" value="RT_Bac_retron_II"/>
    <property type="match status" value="1"/>
</dbReference>
<keyword evidence="7" id="KW-0051">Antiviral defense</keyword>